<organism evidence="7 8">
    <name type="scientific">Bacillus amyloliquefaciens (strain ATCC 23350 / DSM 7 / BCRC 11601 / CCUG 28519 / NBRC 15535 / NRRL B-14393 / F)</name>
    <dbReference type="NCBI Taxonomy" id="692420"/>
    <lineage>
        <taxon>Bacteria</taxon>
        <taxon>Bacillati</taxon>
        <taxon>Bacillota</taxon>
        <taxon>Bacilli</taxon>
        <taxon>Bacillales</taxon>
        <taxon>Bacillaceae</taxon>
        <taxon>Bacillus</taxon>
        <taxon>Bacillus amyloliquefaciens group</taxon>
    </lineage>
</organism>
<keyword evidence="3 6" id="KW-0808">Transferase</keyword>
<dbReference type="KEGG" id="bao:BAMF_3751"/>
<dbReference type="Proteomes" id="UP000006562">
    <property type="component" value="Chromosome"/>
</dbReference>
<evidence type="ECO:0000313" key="7">
    <source>
        <dbReference type="EMBL" id="CBI44877.1"/>
    </source>
</evidence>
<reference evidence="8" key="2">
    <citation type="journal article" date="2011" name="J. Biotechnol.">
        <title>Genome sequence of B. amyloliquefaciens type strain DSM7(T) reveals differences to plant-associated B. amyloliquefaciens FZB42.</title>
        <authorList>
            <person name="Ruckert C."/>
            <person name="Blom J."/>
            <person name="Chen X."/>
            <person name="Reva O."/>
            <person name="Borriss R."/>
        </authorList>
    </citation>
    <scope>NUCLEOTIDE SEQUENCE [LARGE SCALE GENOMIC DNA]</scope>
    <source>
        <strain evidence="8">DSM 7</strain>
    </source>
</reference>
<dbReference type="Pfam" id="PF00145">
    <property type="entry name" value="DNA_methylase"/>
    <property type="match status" value="2"/>
</dbReference>
<dbReference type="EMBL" id="FN597644">
    <property type="protein sequence ID" value="CBI44877.1"/>
    <property type="molecule type" value="Genomic_DNA"/>
</dbReference>
<keyword evidence="8" id="KW-1185">Reference proteome</keyword>
<dbReference type="InterPro" id="IPR050390">
    <property type="entry name" value="C5-Methyltransferase"/>
</dbReference>
<dbReference type="InterPro" id="IPR001525">
    <property type="entry name" value="C5_MeTfrase"/>
</dbReference>
<keyword evidence="2 6" id="KW-0489">Methyltransferase</keyword>
<dbReference type="GO" id="GO:0003886">
    <property type="term" value="F:DNA (cytosine-5-)-methyltransferase activity"/>
    <property type="evidence" value="ECO:0007669"/>
    <property type="project" value="UniProtKB-EC"/>
</dbReference>
<evidence type="ECO:0000256" key="6">
    <source>
        <dbReference type="PROSITE-ProRule" id="PRU01016"/>
    </source>
</evidence>
<name>A0A9P1JLB2_BACAS</name>
<accession>A0A9P1JLB2</accession>
<dbReference type="SUPFAM" id="SSF53335">
    <property type="entry name" value="S-adenosyl-L-methionine-dependent methyltransferases"/>
    <property type="match status" value="2"/>
</dbReference>
<dbReference type="InterPro" id="IPR029063">
    <property type="entry name" value="SAM-dependent_MTases_sf"/>
</dbReference>
<evidence type="ECO:0000256" key="5">
    <source>
        <dbReference type="ARBA" id="ARBA00022747"/>
    </source>
</evidence>
<keyword evidence="4 6" id="KW-0949">S-adenosyl-L-methionine</keyword>
<comment type="similarity">
    <text evidence="6">Belongs to the class I-like SAM-binding methyltransferase superfamily. C5-methyltransferase family.</text>
</comment>
<dbReference type="PANTHER" id="PTHR10629:SF52">
    <property type="entry name" value="DNA (CYTOSINE-5)-METHYLTRANSFERASE 1"/>
    <property type="match status" value="1"/>
</dbReference>
<dbReference type="RefSeq" id="WP_013354126.1">
    <property type="nucleotide sequence ID" value="NC_014551.1"/>
</dbReference>
<dbReference type="Gene3D" id="3.90.120.10">
    <property type="entry name" value="DNA Methylase, subunit A, domain 2"/>
    <property type="match status" value="1"/>
</dbReference>
<dbReference type="GO" id="GO:0032259">
    <property type="term" value="P:methylation"/>
    <property type="evidence" value="ECO:0007669"/>
    <property type="project" value="UniProtKB-KW"/>
</dbReference>
<evidence type="ECO:0000256" key="4">
    <source>
        <dbReference type="ARBA" id="ARBA00022691"/>
    </source>
</evidence>
<gene>
    <name evidence="7" type="primary">ddeM</name>
    <name evidence="7" type="ordered locus">BAMF_3751</name>
</gene>
<keyword evidence="5" id="KW-0680">Restriction system</keyword>
<dbReference type="AlphaFoldDB" id="A0A9P1JLB2"/>
<dbReference type="GO" id="GO:0009307">
    <property type="term" value="P:DNA restriction-modification system"/>
    <property type="evidence" value="ECO:0007669"/>
    <property type="project" value="UniProtKB-KW"/>
</dbReference>
<dbReference type="PRINTS" id="PR00105">
    <property type="entry name" value="C5METTRFRASE"/>
</dbReference>
<sequence>MNSNNKRFKLVDLFAGAGGLSKGFEQTGCFETIGAVEINQAAIETYVYNHGGNRDIIIRPDESDTSDISKIDFRKWKKSKNIDPNLLTIIGGPPCQGFSNANRQKNYLISGNNQLVIEFFRAIDEIRPAAFLMENVPSMNSDKHKFFITKHLDNSRFAYSSLEHLTCLFNTSKEKLIENKFLMDDKIILMESVEISLSHIWRKIIDGSTPPKPIIGDHNYLSRLKSISKKIIKTEGNPSLSLKEKKDIIRIIELINQQLKTFQADGDHLSTKDIVSRGKAALQLLLEDFEEFDKCAKKDITNFMSLNLILLRIKELNDEKIRYELYIDDTHKDNIKIIAKVWSYNIVKYLEMAFHQIGYNTDFGVLTATDFGVPQIRRRFIILGVRNDLFENSPKLPDALVHSTPFTVRDAIQDLADITPLTDMEKAKPLDYIESDAQASPMLRYFRKDADKGLIDNHINTESRQLSKTRFEAILQLKGKNFHSLNDELKTTYSDVSRTQNTIYLRLDYGSPSPTVVNVRKSMWSHPEKARAISIREAARLQSFPDNFKFRGTKDQQYQQVGNAVPPLLGRAAAEALLNAMGVEPTISLKNELLDLE</sequence>
<proteinExistence type="inferred from homology"/>
<evidence type="ECO:0000256" key="1">
    <source>
        <dbReference type="ARBA" id="ARBA00011975"/>
    </source>
</evidence>
<dbReference type="Gene3D" id="3.40.50.150">
    <property type="entry name" value="Vaccinia Virus protein VP39"/>
    <property type="match status" value="2"/>
</dbReference>
<protein>
    <recommendedName>
        <fullName evidence="1">DNA (cytosine-5-)-methyltransferase</fullName>
        <ecNumber evidence="1">2.1.1.37</ecNumber>
    </recommendedName>
</protein>
<dbReference type="PROSITE" id="PS51679">
    <property type="entry name" value="SAM_MT_C5"/>
    <property type="match status" value="1"/>
</dbReference>
<evidence type="ECO:0000256" key="3">
    <source>
        <dbReference type="ARBA" id="ARBA00022679"/>
    </source>
</evidence>
<reference evidence="7 8" key="1">
    <citation type="journal article" date="2011" name="Int. J. Syst. Evol. Microbiol.">
        <title>Relationship of Bacillus amyloliquefaciens clades associated with strains DSM 7T and FZB42T: a proposal for Bacillus amyloliquefaciens subsp. amyloliquefaciens subsp. nov. and Bacillus amyloliquefaciens subsp. plantarum subsp. nov. based on complete genome sequence comparisons.</title>
        <authorList>
            <person name="Borriss R."/>
            <person name="Chen X.H."/>
            <person name="Rueckert C."/>
            <person name="Blom J."/>
            <person name="Becker A."/>
            <person name="Baumgarth B."/>
            <person name="Fan B."/>
            <person name="Pukall R."/>
            <person name="Schumann P."/>
            <person name="Sproer C."/>
            <person name="Junge H."/>
            <person name="Vater J."/>
            <person name="Puhler A."/>
            <person name="Klenk H.P."/>
        </authorList>
    </citation>
    <scope>NUCLEOTIDE SEQUENCE [LARGE SCALE GENOMIC DNA]</scope>
    <source>
        <strain evidence="8">DSM 7</strain>
    </source>
</reference>
<dbReference type="EC" id="2.1.1.37" evidence="1"/>
<dbReference type="PANTHER" id="PTHR10629">
    <property type="entry name" value="CYTOSINE-SPECIFIC METHYLTRANSFERASE"/>
    <property type="match status" value="1"/>
</dbReference>
<feature type="active site" evidence="6">
    <location>
        <position position="95"/>
    </location>
</feature>
<evidence type="ECO:0000313" key="8">
    <source>
        <dbReference type="Proteomes" id="UP000006562"/>
    </source>
</evidence>
<evidence type="ECO:0000256" key="2">
    <source>
        <dbReference type="ARBA" id="ARBA00022603"/>
    </source>
</evidence>